<dbReference type="EMBL" id="MK825591">
    <property type="protein sequence ID" value="QFV20525.1"/>
    <property type="molecule type" value="mRNA"/>
</dbReference>
<proteinExistence type="evidence at transcript level"/>
<feature type="signal peptide" evidence="2">
    <location>
        <begin position="1"/>
        <end position="27"/>
    </location>
</feature>
<evidence type="ECO:0000256" key="1">
    <source>
        <dbReference type="SAM" id="MobiDB-lite"/>
    </source>
</evidence>
<evidence type="ECO:0000256" key="2">
    <source>
        <dbReference type="SAM" id="SignalP"/>
    </source>
</evidence>
<dbReference type="Pfam" id="PF04092">
    <property type="entry name" value="SAG"/>
    <property type="match status" value="1"/>
</dbReference>
<dbReference type="Gene3D" id="2.60.40.1320">
    <property type="entry name" value="SRS domain"/>
    <property type="match status" value="2"/>
</dbReference>
<dbReference type="InterPro" id="IPR036755">
    <property type="entry name" value="SRS_dom_sf"/>
</dbReference>
<keyword evidence="2" id="KW-0732">Signal</keyword>
<dbReference type="GO" id="GO:0016020">
    <property type="term" value="C:membrane"/>
    <property type="evidence" value="ECO:0007669"/>
    <property type="project" value="InterPro"/>
</dbReference>
<sequence length="299" mass="31837">MKLFGMAVASPRVIILFIVASVPAVYAEEADSLNQVLQCPEEKTTKDIQITKPQATLEITCASNQEKTPAISDADVENVYTDPDCADQQALATVCSGASGTKLDNGVKFTFTQLPEEDATFYVQCPSSDQLRNCTVKVHVAAQATEGQGGQQGPDGQHGPGGQEGPQAQPVQQCADVGTSITLKIHGYGSAARFKCGSDLTLFPSDTGRVFEENCETEKNPEDLARTVSGSTYTLTATKKPRKKKLCYLCRSPATENVGKGKSTEYCAVYVETSAGNHVFSPSPGVLMLPCALAVLHFT</sequence>
<dbReference type="AlphaFoldDB" id="A0A5P9S3K9"/>
<name>A0A5P9S3K9_9APIC</name>
<feature type="chain" id="PRO_5024369407" description="SRS domain-containing protein" evidence="2">
    <location>
        <begin position="28"/>
        <end position="299"/>
    </location>
</feature>
<dbReference type="SUPFAM" id="SSF74877">
    <property type="entry name" value="Major surface antigen p30, SAG1"/>
    <property type="match status" value="1"/>
</dbReference>
<reference evidence="4" key="1">
    <citation type="journal article" date="2019" name="Transbound. Emerg. Dis.">
        <title>In silico identification of immunotherapeutic and diagnostic targets in the glycosylphosphatidylinositol metabolism of the coccidian Sarcocystis aucheniae.</title>
        <authorList>
            <person name="Decker C."/>
            <person name="Wieser S.N."/>
            <person name="Soria M."/>
            <person name="de Alba P."/>
            <person name="Florin-Christensen M."/>
            <person name="Schnittger L."/>
        </authorList>
    </citation>
    <scope>NUCLEOTIDE SEQUENCE</scope>
    <source>
        <strain evidence="4">T1</strain>
    </source>
</reference>
<dbReference type="InterPro" id="IPR007226">
    <property type="entry name" value="SRS_dom"/>
</dbReference>
<organism evidence="4">
    <name type="scientific">Sarcocystis aucheniae</name>
    <dbReference type="NCBI Taxonomy" id="65407"/>
    <lineage>
        <taxon>Eukaryota</taxon>
        <taxon>Sar</taxon>
        <taxon>Alveolata</taxon>
        <taxon>Apicomplexa</taxon>
        <taxon>Conoidasida</taxon>
        <taxon>Coccidia</taxon>
        <taxon>Eucoccidiorida</taxon>
        <taxon>Eimeriorina</taxon>
        <taxon>Sarcocystidae</taxon>
        <taxon>Sarcocystis</taxon>
    </lineage>
</organism>
<feature type="region of interest" description="Disordered" evidence="1">
    <location>
        <begin position="146"/>
        <end position="171"/>
    </location>
</feature>
<feature type="domain" description="SRS" evidence="3">
    <location>
        <begin position="36"/>
        <end position="140"/>
    </location>
</feature>
<evidence type="ECO:0000259" key="3">
    <source>
        <dbReference type="Pfam" id="PF04092"/>
    </source>
</evidence>
<accession>A0A5P9S3K9</accession>
<protein>
    <recommendedName>
        <fullName evidence="3">SRS domain-containing protein</fullName>
    </recommendedName>
</protein>
<feature type="compositionally biased region" description="Gly residues" evidence="1">
    <location>
        <begin position="147"/>
        <end position="164"/>
    </location>
</feature>
<evidence type="ECO:0000313" key="4">
    <source>
        <dbReference type="EMBL" id="QFV20525.1"/>
    </source>
</evidence>